<feature type="transmembrane region" description="Helical" evidence="1">
    <location>
        <begin position="54"/>
        <end position="76"/>
    </location>
</feature>
<dbReference type="AlphaFoldDB" id="A0AAX3BGP4"/>
<keyword evidence="1" id="KW-1133">Transmembrane helix</keyword>
<protein>
    <recommendedName>
        <fullName evidence="4">Transmembrane protein</fullName>
    </recommendedName>
</protein>
<evidence type="ECO:0000313" key="2">
    <source>
        <dbReference type="EMBL" id="URA10621.1"/>
    </source>
</evidence>
<dbReference type="Proteomes" id="UP001056539">
    <property type="component" value="Chromosome"/>
</dbReference>
<feature type="transmembrane region" description="Helical" evidence="1">
    <location>
        <begin position="29"/>
        <end position="48"/>
    </location>
</feature>
<organism evidence="2 3">
    <name type="scientific">Thermospira aquatica</name>
    <dbReference type="NCBI Taxonomy" id="2828656"/>
    <lineage>
        <taxon>Bacteria</taxon>
        <taxon>Pseudomonadati</taxon>
        <taxon>Spirochaetota</taxon>
        <taxon>Spirochaetia</taxon>
        <taxon>Brevinematales</taxon>
        <taxon>Thermospiraceae</taxon>
        <taxon>Thermospira</taxon>
    </lineage>
</organism>
<evidence type="ECO:0000256" key="1">
    <source>
        <dbReference type="SAM" id="Phobius"/>
    </source>
</evidence>
<sequence length="93" mass="9566">MESKDGKLEVTDGIRVGYSLNPETMKRTGIVVGTVGAGVLLVGAGVAMSGSGVLAKPGVACTYAGVLMIGGGIVSYRDYLQNGYKYGLYDLSQ</sequence>
<keyword evidence="1" id="KW-0472">Membrane</keyword>
<gene>
    <name evidence="2" type="ORF">KDW03_02110</name>
</gene>
<dbReference type="RefSeq" id="WP_271435749.1">
    <property type="nucleotide sequence ID" value="NZ_CP073355.1"/>
</dbReference>
<reference evidence="2" key="2">
    <citation type="submission" date="2022-06" db="EMBL/GenBank/DDBJ databases">
        <title>Thermospira aquatica gen. nov., sp. nov.</title>
        <authorList>
            <person name="Ben Ali Gam Z."/>
            <person name="Labat M."/>
        </authorList>
    </citation>
    <scope>NUCLEOTIDE SEQUENCE</scope>
    <source>
        <strain evidence="2">F1F22</strain>
    </source>
</reference>
<dbReference type="KEGG" id="taqu:KDW03_02110"/>
<evidence type="ECO:0000313" key="3">
    <source>
        <dbReference type="Proteomes" id="UP001056539"/>
    </source>
</evidence>
<name>A0AAX3BGP4_9SPIR</name>
<keyword evidence="1" id="KW-0812">Transmembrane</keyword>
<proteinExistence type="predicted"/>
<evidence type="ECO:0008006" key="4">
    <source>
        <dbReference type="Google" id="ProtNLM"/>
    </source>
</evidence>
<reference evidence="2" key="1">
    <citation type="submission" date="2021-04" db="EMBL/GenBank/DDBJ databases">
        <authorList>
            <person name="Postec A."/>
        </authorList>
    </citation>
    <scope>NUCLEOTIDE SEQUENCE</scope>
    <source>
        <strain evidence="2">F1F22</strain>
    </source>
</reference>
<accession>A0AAX3BGP4</accession>
<dbReference type="EMBL" id="CP073355">
    <property type="protein sequence ID" value="URA10621.1"/>
    <property type="molecule type" value="Genomic_DNA"/>
</dbReference>
<keyword evidence="3" id="KW-1185">Reference proteome</keyword>